<keyword evidence="6" id="KW-0378">Hydrolase</keyword>
<evidence type="ECO:0000256" key="2">
    <source>
        <dbReference type="ARBA" id="ARBA00004987"/>
    </source>
</evidence>
<name>A0AAV9JYY9_9PEZI</name>
<dbReference type="SUPFAM" id="SSF51445">
    <property type="entry name" value="(Trans)glycosidases"/>
    <property type="match status" value="1"/>
</dbReference>
<accession>A0AAV9JYY9</accession>
<evidence type="ECO:0000256" key="3">
    <source>
        <dbReference type="ARBA" id="ARBA00005336"/>
    </source>
</evidence>
<dbReference type="GO" id="GO:0008422">
    <property type="term" value="F:beta-glucosidase activity"/>
    <property type="evidence" value="ECO:0007669"/>
    <property type="project" value="UniProtKB-EC"/>
</dbReference>
<dbReference type="InterPro" id="IPR050288">
    <property type="entry name" value="Cellulose_deg_GH3"/>
</dbReference>
<evidence type="ECO:0000256" key="7">
    <source>
        <dbReference type="ARBA" id="ARBA00023180"/>
    </source>
</evidence>
<dbReference type="Proteomes" id="UP001324427">
    <property type="component" value="Unassembled WGS sequence"/>
</dbReference>
<comment type="similarity">
    <text evidence="3">Belongs to the glycosyl hydrolase 3 family.</text>
</comment>
<comment type="catalytic activity">
    <reaction evidence="1">
        <text>Hydrolysis of terminal, non-reducing beta-D-glucosyl residues with release of beta-D-glucose.</text>
        <dbReference type="EC" id="3.2.1.21"/>
    </reaction>
</comment>
<dbReference type="GO" id="GO:0009251">
    <property type="term" value="P:glucan catabolic process"/>
    <property type="evidence" value="ECO:0007669"/>
    <property type="project" value="TreeGrafter"/>
</dbReference>
<dbReference type="InterPro" id="IPR036962">
    <property type="entry name" value="Glyco_hydro_3_N_sf"/>
</dbReference>
<keyword evidence="10" id="KW-1185">Reference proteome</keyword>
<dbReference type="EC" id="3.2.1.21" evidence="4"/>
<keyword evidence="5" id="KW-0732">Signal</keyword>
<dbReference type="EMBL" id="JAVFHQ010000002">
    <property type="protein sequence ID" value="KAK4550286.1"/>
    <property type="molecule type" value="Genomic_DNA"/>
</dbReference>
<comment type="caution">
    <text evidence="9">The sequence shown here is derived from an EMBL/GenBank/DDBJ whole genome shotgun (WGS) entry which is preliminary data.</text>
</comment>
<keyword evidence="7" id="KW-0325">Glycoprotein</keyword>
<comment type="pathway">
    <text evidence="2">Glycan metabolism; cellulose degradation.</text>
</comment>
<evidence type="ECO:0000256" key="1">
    <source>
        <dbReference type="ARBA" id="ARBA00000448"/>
    </source>
</evidence>
<reference evidence="9 10" key="1">
    <citation type="submission" date="2021-11" db="EMBL/GenBank/DDBJ databases">
        <title>Black yeast isolated from Biological Soil Crust.</title>
        <authorList>
            <person name="Kurbessoian T."/>
        </authorList>
    </citation>
    <scope>NUCLEOTIDE SEQUENCE [LARGE SCALE GENOMIC DNA]</scope>
    <source>
        <strain evidence="9 10">CCFEE 5522</strain>
    </source>
</reference>
<dbReference type="PANTHER" id="PTHR42715">
    <property type="entry name" value="BETA-GLUCOSIDASE"/>
    <property type="match status" value="1"/>
</dbReference>
<sequence>MLQRLTTTALTAGSLAQQGSAITTLPASEPWSAASAKAAALVSIMNLFEMNNITVGCAVSASTVATGSACSGVSGSVPGLGYPGMYFQDAGNGVCGQDGVSAFASGVPVGASWVMDLAYERGLYMGAEFERKSGNVALGPVVGLIGEIAET</sequence>
<evidence type="ECO:0000313" key="10">
    <source>
        <dbReference type="Proteomes" id="UP001324427"/>
    </source>
</evidence>
<dbReference type="PANTHER" id="PTHR42715:SF5">
    <property type="entry name" value="BETA-GLUCOSIDASE M-RELATED"/>
    <property type="match status" value="1"/>
</dbReference>
<dbReference type="AlphaFoldDB" id="A0AAV9JYY9"/>
<gene>
    <name evidence="9" type="ORF">LTR36_003253</name>
</gene>
<proteinExistence type="inferred from homology"/>
<keyword evidence="8" id="KW-0326">Glycosidase</keyword>
<evidence type="ECO:0000256" key="6">
    <source>
        <dbReference type="ARBA" id="ARBA00022801"/>
    </source>
</evidence>
<evidence type="ECO:0000256" key="4">
    <source>
        <dbReference type="ARBA" id="ARBA00012744"/>
    </source>
</evidence>
<evidence type="ECO:0000313" key="9">
    <source>
        <dbReference type="EMBL" id="KAK4550286.1"/>
    </source>
</evidence>
<evidence type="ECO:0000256" key="5">
    <source>
        <dbReference type="ARBA" id="ARBA00022729"/>
    </source>
</evidence>
<protein>
    <recommendedName>
        <fullName evidence="4">beta-glucosidase</fullName>
        <ecNumber evidence="4">3.2.1.21</ecNumber>
    </recommendedName>
</protein>
<dbReference type="Gene3D" id="3.20.20.300">
    <property type="entry name" value="Glycoside hydrolase, family 3, N-terminal domain"/>
    <property type="match status" value="1"/>
</dbReference>
<evidence type="ECO:0000256" key="8">
    <source>
        <dbReference type="ARBA" id="ARBA00023295"/>
    </source>
</evidence>
<organism evidence="9 10">
    <name type="scientific">Oleoguttula mirabilis</name>
    <dbReference type="NCBI Taxonomy" id="1507867"/>
    <lineage>
        <taxon>Eukaryota</taxon>
        <taxon>Fungi</taxon>
        <taxon>Dikarya</taxon>
        <taxon>Ascomycota</taxon>
        <taxon>Pezizomycotina</taxon>
        <taxon>Dothideomycetes</taxon>
        <taxon>Dothideomycetidae</taxon>
        <taxon>Mycosphaerellales</taxon>
        <taxon>Teratosphaeriaceae</taxon>
        <taxon>Oleoguttula</taxon>
    </lineage>
</organism>
<dbReference type="InterPro" id="IPR017853">
    <property type="entry name" value="GH"/>
</dbReference>